<dbReference type="Pfam" id="PF12833">
    <property type="entry name" value="HTH_18"/>
    <property type="match status" value="1"/>
</dbReference>
<evidence type="ECO:0000256" key="1">
    <source>
        <dbReference type="ARBA" id="ARBA00023015"/>
    </source>
</evidence>
<proteinExistence type="predicted"/>
<keyword evidence="3" id="KW-0804">Transcription</keyword>
<comment type="caution">
    <text evidence="5">The sequence shown here is derived from an EMBL/GenBank/DDBJ whole genome shotgun (WGS) entry which is preliminary data.</text>
</comment>
<dbReference type="InterPro" id="IPR037923">
    <property type="entry name" value="HTH-like"/>
</dbReference>
<evidence type="ECO:0000256" key="2">
    <source>
        <dbReference type="ARBA" id="ARBA00023125"/>
    </source>
</evidence>
<evidence type="ECO:0000313" key="5">
    <source>
        <dbReference type="EMBL" id="RAJ32138.1"/>
    </source>
</evidence>
<name>A0A327STC2_9SPHI</name>
<dbReference type="AlphaFoldDB" id="A0A327STC2"/>
<sequence>MTNYKHMKFQHHVAGYSIKDIIDYRALSWPESEEFLFLTQIPVKFEPFLITPTYYCFGMITKGKLEIEIDEEPYQLCANSLMVYRPGQVFKVTDLEEQTRGVFILFTKKFLDNLNENIFSVQRSSFLSAGIKSVFELSGKDKAKTLNTFHKIFTLLQYLSKTNWELIARNLTSALIYETDSILKKYIDPSTVLLNKNEDLFQRFKSLVTIHAIEKRALSFYAAKLLVSTHHLYTTVKLASQKTPTEIINTSLINTAKNKVLYTHQTLAEIAEQLNFSDAFSFSKFFKKHTGYAPTLYKKASISWPD</sequence>
<organism evidence="5 6">
    <name type="scientific">Pedobacter cryoconitis</name>
    <dbReference type="NCBI Taxonomy" id="188932"/>
    <lineage>
        <taxon>Bacteria</taxon>
        <taxon>Pseudomonadati</taxon>
        <taxon>Bacteroidota</taxon>
        <taxon>Sphingobacteriia</taxon>
        <taxon>Sphingobacteriales</taxon>
        <taxon>Sphingobacteriaceae</taxon>
        <taxon>Pedobacter</taxon>
    </lineage>
</organism>
<evidence type="ECO:0000313" key="6">
    <source>
        <dbReference type="Proteomes" id="UP000249754"/>
    </source>
</evidence>
<dbReference type="Proteomes" id="UP000249754">
    <property type="component" value="Unassembled WGS sequence"/>
</dbReference>
<dbReference type="GO" id="GO:0003700">
    <property type="term" value="F:DNA-binding transcription factor activity"/>
    <property type="evidence" value="ECO:0007669"/>
    <property type="project" value="InterPro"/>
</dbReference>
<dbReference type="PANTHER" id="PTHR43280:SF32">
    <property type="entry name" value="TRANSCRIPTIONAL REGULATORY PROTEIN"/>
    <property type="match status" value="1"/>
</dbReference>
<evidence type="ECO:0000256" key="3">
    <source>
        <dbReference type="ARBA" id="ARBA00023163"/>
    </source>
</evidence>
<feature type="domain" description="HTH araC/xylS-type" evidence="4">
    <location>
        <begin position="202"/>
        <end position="300"/>
    </location>
</feature>
<dbReference type="InterPro" id="IPR009057">
    <property type="entry name" value="Homeodomain-like_sf"/>
</dbReference>
<keyword evidence="2 5" id="KW-0238">DNA-binding</keyword>
<dbReference type="SMART" id="SM00342">
    <property type="entry name" value="HTH_ARAC"/>
    <property type="match status" value="1"/>
</dbReference>
<evidence type="ECO:0000259" key="4">
    <source>
        <dbReference type="PROSITE" id="PS01124"/>
    </source>
</evidence>
<accession>A0A327STC2</accession>
<keyword evidence="1" id="KW-0805">Transcription regulation</keyword>
<dbReference type="SUPFAM" id="SSF51215">
    <property type="entry name" value="Regulatory protein AraC"/>
    <property type="match status" value="1"/>
</dbReference>
<dbReference type="PROSITE" id="PS01124">
    <property type="entry name" value="HTH_ARAC_FAMILY_2"/>
    <property type="match status" value="1"/>
</dbReference>
<dbReference type="PANTHER" id="PTHR43280">
    <property type="entry name" value="ARAC-FAMILY TRANSCRIPTIONAL REGULATOR"/>
    <property type="match status" value="1"/>
</dbReference>
<gene>
    <name evidence="5" type="ORF">LY11_01819</name>
</gene>
<dbReference type="GO" id="GO:0043565">
    <property type="term" value="F:sequence-specific DNA binding"/>
    <property type="evidence" value="ECO:0007669"/>
    <property type="project" value="InterPro"/>
</dbReference>
<reference evidence="5 6" key="1">
    <citation type="submission" date="2018-06" db="EMBL/GenBank/DDBJ databases">
        <title>Genomic Encyclopedia of Archaeal and Bacterial Type Strains, Phase II (KMG-II): from individual species to whole genera.</title>
        <authorList>
            <person name="Goeker M."/>
        </authorList>
    </citation>
    <scope>NUCLEOTIDE SEQUENCE [LARGE SCALE GENOMIC DNA]</scope>
    <source>
        <strain evidence="5 6">DSM 14825</strain>
    </source>
</reference>
<dbReference type="EMBL" id="QLLR01000006">
    <property type="protein sequence ID" value="RAJ32138.1"/>
    <property type="molecule type" value="Genomic_DNA"/>
</dbReference>
<dbReference type="SUPFAM" id="SSF46689">
    <property type="entry name" value="Homeodomain-like"/>
    <property type="match status" value="1"/>
</dbReference>
<dbReference type="Gene3D" id="1.10.10.60">
    <property type="entry name" value="Homeodomain-like"/>
    <property type="match status" value="1"/>
</dbReference>
<protein>
    <submittedName>
        <fullName evidence="5">AraC-like DNA-binding protein</fullName>
    </submittedName>
</protein>
<dbReference type="InterPro" id="IPR018060">
    <property type="entry name" value="HTH_AraC"/>
</dbReference>